<sequence length="385" mass="41125">MTFEDQADFASQVADLNTYGQALNRCETVEEVVSLTLEAMSLLFGTAHSTFVEVSDGDLSVSHSTNPALSPGDEPSEMAVEAFETHETAVREGAAARVDPDSGVTAAMAVPAQIVDEVTAVLVMRSTSHEAFGDAHVRPMGILASHAATAISNIRSRERLQRAHQDLESRKEMIELYDRLLRHDLGNDLQVITGFSDALVSDLDGEAREHAERIHRAAESSADLIDRVGDLVSTLEAQDEPEPRDLRAILTKVVEDNRSQFDDFTVEFDPAAAEYRVYGGELLESVFSNLLSNAAVHNDGPVTVRVAVDETGPSDVVVSVDDDGSGVPDGVRDDVFAMGAKGSESTGTGFGLGFVRALTESYGGGVSVGDSDLGGAAFRVRLERV</sequence>
<dbReference type="Pfam" id="PF13492">
    <property type="entry name" value="GAF_3"/>
    <property type="match status" value="1"/>
</dbReference>
<dbReference type="InterPro" id="IPR029016">
    <property type="entry name" value="GAF-like_dom_sf"/>
</dbReference>
<dbReference type="InterPro" id="IPR003018">
    <property type="entry name" value="GAF"/>
</dbReference>
<evidence type="ECO:0000313" key="7">
    <source>
        <dbReference type="EMBL" id="SFS08356.1"/>
    </source>
</evidence>
<evidence type="ECO:0000256" key="1">
    <source>
        <dbReference type="ARBA" id="ARBA00000085"/>
    </source>
</evidence>
<dbReference type="SUPFAM" id="SSF47384">
    <property type="entry name" value="Homodimeric domain of signal transducing histidine kinase"/>
    <property type="match status" value="1"/>
</dbReference>
<dbReference type="Proteomes" id="UP000199062">
    <property type="component" value="Unassembled WGS sequence"/>
</dbReference>
<dbReference type="STRING" id="767519.SAMN05216559_3410"/>
<evidence type="ECO:0000256" key="4">
    <source>
        <dbReference type="ARBA" id="ARBA00022777"/>
    </source>
</evidence>
<proteinExistence type="predicted"/>
<protein>
    <recommendedName>
        <fullName evidence="2">histidine kinase</fullName>
        <ecNumber evidence="2">2.7.13.3</ecNumber>
    </recommendedName>
</protein>
<keyword evidence="4 7" id="KW-0418">Kinase</keyword>
<gene>
    <name evidence="7" type="ORF">SAMN05216559_3410</name>
</gene>
<evidence type="ECO:0000256" key="3">
    <source>
        <dbReference type="ARBA" id="ARBA00022679"/>
    </source>
</evidence>
<keyword evidence="3" id="KW-0808">Transferase</keyword>
<dbReference type="Gene3D" id="3.30.565.10">
    <property type="entry name" value="Histidine kinase-like ATPase, C-terminal domain"/>
    <property type="match status" value="1"/>
</dbReference>
<dbReference type="AlphaFoldDB" id="A0A1I6LY31"/>
<dbReference type="SMART" id="SM00387">
    <property type="entry name" value="HATPase_c"/>
    <property type="match status" value="1"/>
</dbReference>
<evidence type="ECO:0000313" key="8">
    <source>
        <dbReference type="Proteomes" id="UP000199062"/>
    </source>
</evidence>
<dbReference type="InterPro" id="IPR050736">
    <property type="entry name" value="Sensor_HK_Regulatory"/>
</dbReference>
<dbReference type="PROSITE" id="PS50109">
    <property type="entry name" value="HIS_KIN"/>
    <property type="match status" value="1"/>
</dbReference>
<accession>A0A1I6LY31</accession>
<dbReference type="SUPFAM" id="SSF55874">
    <property type="entry name" value="ATPase domain of HSP90 chaperone/DNA topoisomerase II/histidine kinase"/>
    <property type="match status" value="1"/>
</dbReference>
<keyword evidence="5" id="KW-0902">Two-component regulatory system</keyword>
<dbReference type="RefSeq" id="WP_089817894.1">
    <property type="nucleotide sequence ID" value="NZ_FOZK01000003.1"/>
</dbReference>
<dbReference type="GO" id="GO:0000155">
    <property type="term" value="F:phosphorelay sensor kinase activity"/>
    <property type="evidence" value="ECO:0007669"/>
    <property type="project" value="InterPro"/>
</dbReference>
<dbReference type="EMBL" id="FOZK01000003">
    <property type="protein sequence ID" value="SFS08356.1"/>
    <property type="molecule type" value="Genomic_DNA"/>
</dbReference>
<dbReference type="Gene3D" id="3.30.450.40">
    <property type="match status" value="1"/>
</dbReference>
<dbReference type="OrthoDB" id="3369at2157"/>
<dbReference type="InterPro" id="IPR036097">
    <property type="entry name" value="HisK_dim/P_sf"/>
</dbReference>
<dbReference type="InterPro" id="IPR036890">
    <property type="entry name" value="HATPase_C_sf"/>
</dbReference>
<organism evidence="7 8">
    <name type="scientific">Halomicrobium zhouii</name>
    <dbReference type="NCBI Taxonomy" id="767519"/>
    <lineage>
        <taxon>Archaea</taxon>
        <taxon>Methanobacteriati</taxon>
        <taxon>Methanobacteriota</taxon>
        <taxon>Stenosarchaea group</taxon>
        <taxon>Halobacteria</taxon>
        <taxon>Halobacteriales</taxon>
        <taxon>Haloarculaceae</taxon>
        <taxon>Halomicrobium</taxon>
    </lineage>
</organism>
<evidence type="ECO:0000259" key="6">
    <source>
        <dbReference type="PROSITE" id="PS50109"/>
    </source>
</evidence>
<name>A0A1I6LY31_9EURY</name>
<dbReference type="PANTHER" id="PTHR43711:SF1">
    <property type="entry name" value="HISTIDINE KINASE 1"/>
    <property type="match status" value="1"/>
</dbReference>
<dbReference type="Pfam" id="PF02518">
    <property type="entry name" value="HATPase_c"/>
    <property type="match status" value="1"/>
</dbReference>
<dbReference type="InterPro" id="IPR005467">
    <property type="entry name" value="His_kinase_dom"/>
</dbReference>
<dbReference type="InterPro" id="IPR004358">
    <property type="entry name" value="Sig_transdc_His_kin-like_C"/>
</dbReference>
<comment type="catalytic activity">
    <reaction evidence="1">
        <text>ATP + protein L-histidine = ADP + protein N-phospho-L-histidine.</text>
        <dbReference type="EC" id="2.7.13.3"/>
    </reaction>
</comment>
<dbReference type="EC" id="2.7.13.3" evidence="2"/>
<dbReference type="SUPFAM" id="SSF55781">
    <property type="entry name" value="GAF domain-like"/>
    <property type="match status" value="1"/>
</dbReference>
<evidence type="ECO:0000256" key="5">
    <source>
        <dbReference type="ARBA" id="ARBA00023012"/>
    </source>
</evidence>
<reference evidence="7 8" key="1">
    <citation type="submission" date="2016-10" db="EMBL/GenBank/DDBJ databases">
        <authorList>
            <person name="de Groot N.N."/>
        </authorList>
    </citation>
    <scope>NUCLEOTIDE SEQUENCE [LARGE SCALE GENOMIC DNA]</scope>
    <source>
        <strain evidence="7 8">CGMCC 1.10457</strain>
    </source>
</reference>
<dbReference type="InterPro" id="IPR003594">
    <property type="entry name" value="HATPase_dom"/>
</dbReference>
<evidence type="ECO:0000256" key="2">
    <source>
        <dbReference type="ARBA" id="ARBA00012438"/>
    </source>
</evidence>
<keyword evidence="8" id="KW-1185">Reference proteome</keyword>
<dbReference type="Gene3D" id="1.10.287.130">
    <property type="match status" value="1"/>
</dbReference>
<dbReference type="PRINTS" id="PR00344">
    <property type="entry name" value="BCTRLSENSOR"/>
</dbReference>
<dbReference type="PANTHER" id="PTHR43711">
    <property type="entry name" value="TWO-COMPONENT HISTIDINE KINASE"/>
    <property type="match status" value="1"/>
</dbReference>
<feature type="domain" description="Histidine kinase" evidence="6">
    <location>
        <begin position="180"/>
        <end position="385"/>
    </location>
</feature>